<comment type="similarity">
    <text evidence="9">Belongs to the dethiobiotin synthetase family.</text>
</comment>
<feature type="binding site" evidence="9">
    <location>
        <position position="44"/>
    </location>
    <ligand>
        <name>ATP</name>
        <dbReference type="ChEBI" id="CHEBI:30616"/>
    </ligand>
</feature>
<dbReference type="NCBIfam" id="TIGR00347">
    <property type="entry name" value="bioD"/>
    <property type="match status" value="1"/>
</dbReference>
<dbReference type="PANTHER" id="PTHR43210">
    <property type="entry name" value="DETHIOBIOTIN SYNTHETASE"/>
    <property type="match status" value="1"/>
</dbReference>
<feature type="binding site" evidence="9">
    <location>
        <position position="44"/>
    </location>
    <ligand>
        <name>Mg(2+)</name>
        <dbReference type="ChEBI" id="CHEBI:18420"/>
    </ligand>
</feature>
<keyword evidence="4 9" id="KW-0547">Nucleotide-binding</keyword>
<dbReference type="GO" id="GO:0000287">
    <property type="term" value="F:magnesium ion binding"/>
    <property type="evidence" value="ECO:0007669"/>
    <property type="project" value="UniProtKB-UniRule"/>
</dbReference>
<feature type="binding site" evidence="9">
    <location>
        <position position="100"/>
    </location>
    <ligand>
        <name>Mg(2+)</name>
        <dbReference type="ChEBI" id="CHEBI:18420"/>
    </ligand>
</feature>
<dbReference type="HAMAP" id="MF_00336">
    <property type="entry name" value="BioD"/>
    <property type="match status" value="1"/>
</dbReference>
<comment type="catalytic activity">
    <reaction evidence="9">
        <text>(7R,8S)-7,8-diammoniononanoate + CO2 + ATP = (4R,5S)-dethiobiotin + ADP + phosphate + 3 H(+)</text>
        <dbReference type="Rhea" id="RHEA:15805"/>
        <dbReference type="ChEBI" id="CHEBI:15378"/>
        <dbReference type="ChEBI" id="CHEBI:16526"/>
        <dbReference type="ChEBI" id="CHEBI:30616"/>
        <dbReference type="ChEBI" id="CHEBI:43474"/>
        <dbReference type="ChEBI" id="CHEBI:149469"/>
        <dbReference type="ChEBI" id="CHEBI:149473"/>
        <dbReference type="ChEBI" id="CHEBI:456216"/>
        <dbReference type="EC" id="6.3.3.3"/>
    </reaction>
</comment>
<feature type="binding site" evidence="9">
    <location>
        <position position="37"/>
    </location>
    <ligand>
        <name>substrate</name>
    </ligand>
</feature>
<organism evidence="10 11">
    <name type="scientific">Pedobacter caeni</name>
    <dbReference type="NCBI Taxonomy" id="288992"/>
    <lineage>
        <taxon>Bacteria</taxon>
        <taxon>Pseudomonadati</taxon>
        <taxon>Bacteroidota</taxon>
        <taxon>Sphingobacteriia</taxon>
        <taxon>Sphingobacteriales</taxon>
        <taxon>Sphingobacteriaceae</taxon>
        <taxon>Pedobacter</taxon>
    </lineage>
</organism>
<dbReference type="EMBL" id="FQUQ01000001">
    <property type="protein sequence ID" value="SHE86772.1"/>
    <property type="molecule type" value="Genomic_DNA"/>
</dbReference>
<dbReference type="GO" id="GO:0004141">
    <property type="term" value="F:dethiobiotin synthase activity"/>
    <property type="evidence" value="ECO:0007669"/>
    <property type="project" value="UniProtKB-UniRule"/>
</dbReference>
<feature type="active site" evidence="9">
    <location>
        <position position="33"/>
    </location>
</feature>
<dbReference type="SUPFAM" id="SSF52540">
    <property type="entry name" value="P-loop containing nucleoside triphosphate hydrolases"/>
    <property type="match status" value="1"/>
</dbReference>
<keyword evidence="3 9" id="KW-0479">Metal-binding</keyword>
<evidence type="ECO:0000256" key="5">
    <source>
        <dbReference type="ARBA" id="ARBA00022756"/>
    </source>
</evidence>
<comment type="cofactor">
    <cofactor evidence="9">
        <name>Mg(2+)</name>
        <dbReference type="ChEBI" id="CHEBI:18420"/>
    </cofactor>
</comment>
<dbReference type="PANTHER" id="PTHR43210:SF2">
    <property type="entry name" value="ATP-DEPENDENT DETHIOBIOTIN SYNTHETASE BIOD 2"/>
    <property type="match status" value="1"/>
</dbReference>
<dbReference type="UniPathway" id="UPA00078">
    <property type="reaction ID" value="UER00161"/>
</dbReference>
<evidence type="ECO:0000256" key="8">
    <source>
        <dbReference type="ARBA" id="ARBA00047386"/>
    </source>
</evidence>
<feature type="binding site" evidence="9">
    <location>
        <position position="17"/>
    </location>
    <ligand>
        <name>Mg(2+)</name>
        <dbReference type="ChEBI" id="CHEBI:18420"/>
    </ligand>
</feature>
<comment type="catalytic activity">
    <reaction evidence="8">
        <text>(7R,8S)-8-amino-7-(carboxyamino)nonanoate + ATP = (4R,5S)-dethiobiotin + ADP + phosphate + H(+)</text>
        <dbReference type="Rhea" id="RHEA:63684"/>
        <dbReference type="ChEBI" id="CHEBI:15378"/>
        <dbReference type="ChEBI" id="CHEBI:30616"/>
        <dbReference type="ChEBI" id="CHEBI:43474"/>
        <dbReference type="ChEBI" id="CHEBI:149470"/>
        <dbReference type="ChEBI" id="CHEBI:149473"/>
        <dbReference type="ChEBI" id="CHEBI:456216"/>
    </reaction>
</comment>
<keyword evidence="11" id="KW-1185">Reference proteome</keyword>
<protein>
    <recommendedName>
        <fullName evidence="9">ATP-dependent dethiobiotin synthetase BioD</fullName>
        <ecNumber evidence="9">6.3.3.3</ecNumber>
    </recommendedName>
    <alternativeName>
        <fullName evidence="9">DTB synthetase</fullName>
        <shortName evidence="9">DTBS</shortName>
    </alternativeName>
    <alternativeName>
        <fullName evidence="9">Dethiobiotin synthase</fullName>
    </alternativeName>
</protein>
<keyword evidence="7 9" id="KW-0460">Magnesium</keyword>
<evidence type="ECO:0000256" key="9">
    <source>
        <dbReference type="HAMAP-Rule" id="MF_00336"/>
    </source>
</evidence>
<comment type="subunit">
    <text evidence="9">Homodimer.</text>
</comment>
<evidence type="ECO:0000313" key="10">
    <source>
        <dbReference type="EMBL" id="SHE86772.1"/>
    </source>
</evidence>
<keyword evidence="2 9" id="KW-0436">Ligase</keyword>
<proteinExistence type="inferred from homology"/>
<accession>A0A1M4X0Q1</accession>
<dbReference type="Gene3D" id="3.40.50.300">
    <property type="entry name" value="P-loop containing nucleotide triphosphate hydrolases"/>
    <property type="match status" value="1"/>
</dbReference>
<sequence length="203" mass="21926">MSKTYFITGIGTGIGKTIVSAILTEKLQADYWKPIQSGDLDHSDSLSIAALISNQKTTIHPEQFKLTQPLSPHLSARIDGIQITAAAITAPATSNNLVIEGAGGLMVPINEQELILDLIKSLNAKVIVVSQNYLGSINHTLLTLEVLKLNKVEVEGLIFNGPANEESERYISTYSGIPILGRIPQLENLDQESVLKAGEHIAF</sequence>
<dbReference type="InterPro" id="IPR027417">
    <property type="entry name" value="P-loop_NTPase"/>
</dbReference>
<evidence type="ECO:0000256" key="1">
    <source>
        <dbReference type="ARBA" id="ARBA00022490"/>
    </source>
</evidence>
<comment type="pathway">
    <text evidence="9">Cofactor biosynthesis; biotin biosynthesis; biotin from 7,8-diaminononanoate: step 1/2.</text>
</comment>
<dbReference type="EC" id="6.3.3.3" evidence="9"/>
<evidence type="ECO:0000256" key="4">
    <source>
        <dbReference type="ARBA" id="ARBA00022741"/>
    </source>
</evidence>
<dbReference type="CDD" id="cd03109">
    <property type="entry name" value="DTBS"/>
    <property type="match status" value="1"/>
</dbReference>
<dbReference type="InterPro" id="IPR004472">
    <property type="entry name" value="DTB_synth_BioD"/>
</dbReference>
<evidence type="ECO:0000313" key="11">
    <source>
        <dbReference type="Proteomes" id="UP000184287"/>
    </source>
</evidence>
<comment type="subcellular location">
    <subcellularLocation>
        <location evidence="9">Cytoplasm</location>
    </subcellularLocation>
</comment>
<dbReference type="AlphaFoldDB" id="A0A1M4X0Q1"/>
<dbReference type="GO" id="GO:0009102">
    <property type="term" value="P:biotin biosynthetic process"/>
    <property type="evidence" value="ECO:0007669"/>
    <property type="project" value="UniProtKB-UniRule"/>
</dbReference>
<dbReference type="Proteomes" id="UP000184287">
    <property type="component" value="Unassembled WGS sequence"/>
</dbReference>
<comment type="caution">
    <text evidence="9">Lacks conserved residue(s) required for the propagation of feature annotation.</text>
</comment>
<keyword evidence="6 9" id="KW-0067">ATP-binding</keyword>
<reference evidence="11" key="1">
    <citation type="submission" date="2016-11" db="EMBL/GenBank/DDBJ databases">
        <authorList>
            <person name="Varghese N."/>
            <person name="Submissions S."/>
        </authorList>
    </citation>
    <scope>NUCLEOTIDE SEQUENCE [LARGE SCALE GENOMIC DNA]</scope>
    <source>
        <strain evidence="11">DSM 16990</strain>
    </source>
</reference>
<feature type="binding site" evidence="9">
    <location>
        <begin position="100"/>
        <end position="103"/>
    </location>
    <ligand>
        <name>ATP</name>
        <dbReference type="ChEBI" id="CHEBI:30616"/>
    </ligand>
</feature>
<name>A0A1M4X0Q1_9SPHI</name>
<dbReference type="GO" id="GO:0005829">
    <property type="term" value="C:cytosol"/>
    <property type="evidence" value="ECO:0007669"/>
    <property type="project" value="TreeGrafter"/>
</dbReference>
<dbReference type="OrthoDB" id="9802097at2"/>
<evidence type="ECO:0000256" key="2">
    <source>
        <dbReference type="ARBA" id="ARBA00022598"/>
    </source>
</evidence>
<gene>
    <name evidence="9" type="primary">bioD</name>
    <name evidence="10" type="ORF">SAMN04488522_1011447</name>
</gene>
<feature type="binding site" evidence="9">
    <location>
        <begin position="13"/>
        <end position="18"/>
    </location>
    <ligand>
        <name>ATP</name>
        <dbReference type="ChEBI" id="CHEBI:30616"/>
    </ligand>
</feature>
<keyword evidence="5 9" id="KW-0093">Biotin biosynthesis</keyword>
<feature type="binding site" evidence="9">
    <location>
        <begin position="184"/>
        <end position="186"/>
    </location>
    <ligand>
        <name>ATP</name>
        <dbReference type="ChEBI" id="CHEBI:30616"/>
    </ligand>
</feature>
<evidence type="ECO:0000256" key="7">
    <source>
        <dbReference type="ARBA" id="ARBA00022842"/>
    </source>
</evidence>
<dbReference type="GO" id="GO:0005524">
    <property type="term" value="F:ATP binding"/>
    <property type="evidence" value="ECO:0007669"/>
    <property type="project" value="UniProtKB-UniRule"/>
</dbReference>
<keyword evidence="1 9" id="KW-0963">Cytoplasm</keyword>
<dbReference type="PIRSF" id="PIRSF006755">
    <property type="entry name" value="DTB_synth"/>
    <property type="match status" value="1"/>
</dbReference>
<dbReference type="RefSeq" id="WP_073229171.1">
    <property type="nucleotide sequence ID" value="NZ_FQUQ01000001.1"/>
</dbReference>
<evidence type="ECO:0000256" key="6">
    <source>
        <dbReference type="ARBA" id="ARBA00022840"/>
    </source>
</evidence>
<evidence type="ECO:0000256" key="3">
    <source>
        <dbReference type="ARBA" id="ARBA00022723"/>
    </source>
</evidence>
<dbReference type="STRING" id="288992.SAMN04488522_1011447"/>
<comment type="function">
    <text evidence="9">Catalyzes a mechanistically unusual reaction, the ATP-dependent insertion of CO2 between the N7 and N8 nitrogen atoms of 7,8-diaminopelargonic acid (DAPA, also called 7,8-diammoniononanoate) to form a ureido ring.</text>
</comment>
<dbReference type="Pfam" id="PF13500">
    <property type="entry name" value="AAA_26"/>
    <property type="match status" value="1"/>
</dbReference>